<comment type="catalytic activity">
    <reaction evidence="7">
        <text>D-ribulose + ATP = D-ribulose 5-phosphate + ADP + H(+)</text>
        <dbReference type="Rhea" id="RHEA:17601"/>
        <dbReference type="ChEBI" id="CHEBI:15378"/>
        <dbReference type="ChEBI" id="CHEBI:17173"/>
        <dbReference type="ChEBI" id="CHEBI:30616"/>
        <dbReference type="ChEBI" id="CHEBI:58121"/>
        <dbReference type="ChEBI" id="CHEBI:456216"/>
        <dbReference type="EC" id="2.7.1.16"/>
    </reaction>
</comment>
<dbReference type="SUPFAM" id="SSF53067">
    <property type="entry name" value="Actin-like ATPase domain"/>
    <property type="match status" value="2"/>
</dbReference>
<reference key="1">
    <citation type="submission" date="2010-11" db="EMBL/GenBank/DDBJ databases">
        <title>The complete genome of Leadbetterella byssophila DSM 17132.</title>
        <authorList>
            <consortium name="US DOE Joint Genome Institute (JGI-PGF)"/>
            <person name="Lucas S."/>
            <person name="Copeland A."/>
            <person name="Lapidus A."/>
            <person name="Glavina del Rio T."/>
            <person name="Dalin E."/>
            <person name="Tice H."/>
            <person name="Bruce D."/>
            <person name="Goodwin L."/>
            <person name="Pitluck S."/>
            <person name="Kyrpides N."/>
            <person name="Mavromatis K."/>
            <person name="Ivanova N."/>
            <person name="Teshima H."/>
            <person name="Brettin T."/>
            <person name="Detter J.C."/>
            <person name="Han C."/>
            <person name="Tapia R."/>
            <person name="Land M."/>
            <person name="Hauser L."/>
            <person name="Markowitz V."/>
            <person name="Cheng J.-F."/>
            <person name="Hugenholtz P."/>
            <person name="Woyke T."/>
            <person name="Wu D."/>
            <person name="Tindall B."/>
            <person name="Pomrenke H.G."/>
            <person name="Brambilla E."/>
            <person name="Klenk H.-P."/>
            <person name="Eisen J.A."/>
        </authorList>
    </citation>
    <scope>NUCLEOTIDE SEQUENCE [LARGE SCALE GENOMIC DNA]</scope>
    <source>
        <strain>DSM 17132</strain>
    </source>
</reference>
<dbReference type="NCBIfam" id="NF003154">
    <property type="entry name" value="PRK04123.1"/>
    <property type="match status" value="1"/>
</dbReference>
<dbReference type="NCBIfam" id="TIGR01234">
    <property type="entry name" value="L-ribulokinase"/>
    <property type="match status" value="1"/>
</dbReference>
<evidence type="ECO:0000256" key="7">
    <source>
        <dbReference type="HAMAP-Rule" id="MF_00520"/>
    </source>
</evidence>
<name>E4RYD6_LEAB4</name>
<keyword evidence="2 7" id="KW-0547">Nucleotide-binding</keyword>
<sequence>MSSTYTIGIDFGTDSVRAVVVNTANGSTAGAAVSYYKRWKEGKYCDASISQFRQHPKDYLESLEEAVKGALAGLSTEERLQVKGISIDTTGSTVVAVNEEGIPLSLLPEFEENPHAMFILWKDHTANKEAEEVNAAAAKSAIDYTKYVGGIYSSEWFWAKILKTYRTDAGVRAAAYSWMEHCDWISAVLTGETKPLEIKRSRCAAGHKAMWNEEFDGLPSEEFLTSIDPLLGGLRERLFQDTATSDQVMGTISAEWAETLGLATGVVIGVGAFDCHMGAVGAEISPYAFVRVMGTSTCDILIAPNEEMKDTLVKGICGQVDGSVVPGYLGMEAGQSAYGDYYAWFQKLIVGPVRSLLGEEAAAQLEDKILPYLSEEAFKLPVSENDVVATDWINGRRTPDANHTLKAGFIGMNLSTDAVKMFKAIVEATSFGSKAIVDRFISQGVPIKEVIAIGGVAKKSPFVMQNLSDVLNVPIKVATSDQACALGAAMFAAVAAGIHPDVKTAQEKMGSGFDKEYYPRPEYVEVYQKLYSKYQKLGNFIETNA</sequence>
<evidence type="ECO:0000256" key="1">
    <source>
        <dbReference type="ARBA" id="ARBA00022679"/>
    </source>
</evidence>
<reference evidence="12 13" key="2">
    <citation type="journal article" date="2011" name="Stand. Genomic Sci.">
        <title>Complete genome sequence of Leadbetterella byssophila type strain (4M15).</title>
        <authorList>
            <person name="Abt B."/>
            <person name="Teshima H."/>
            <person name="Lucas S."/>
            <person name="Lapidus A."/>
            <person name="Del Rio T.G."/>
            <person name="Nolan M."/>
            <person name="Tice H."/>
            <person name="Cheng J.F."/>
            <person name="Pitluck S."/>
            <person name="Liolios K."/>
            <person name="Pagani I."/>
            <person name="Ivanova N."/>
            <person name="Mavromatis K."/>
            <person name="Pati A."/>
            <person name="Tapia R."/>
            <person name="Han C."/>
            <person name="Goodwin L."/>
            <person name="Chen A."/>
            <person name="Palaniappan K."/>
            <person name="Land M."/>
            <person name="Hauser L."/>
            <person name="Chang Y.J."/>
            <person name="Jeffries C.D."/>
            <person name="Rohde M."/>
            <person name="Goker M."/>
            <person name="Tindall B.J."/>
            <person name="Detter J.C."/>
            <person name="Woyke T."/>
            <person name="Bristow J."/>
            <person name="Eisen J.A."/>
            <person name="Markowitz V."/>
            <person name="Hugenholtz P."/>
            <person name="Klenk H.P."/>
            <person name="Kyrpides N.C."/>
        </authorList>
    </citation>
    <scope>NUCLEOTIDE SEQUENCE [LARGE SCALE GENOMIC DNA]</scope>
    <source>
        <strain evidence="13">DSM 17132 / JCM 16389 / KACC 11308 / NBRC 106382 / 4M15</strain>
    </source>
</reference>
<protein>
    <recommendedName>
        <fullName evidence="7 8">Ribulokinase</fullName>
        <ecNumber evidence="7 8">2.7.1.16</ecNumber>
    </recommendedName>
</protein>
<dbReference type="STRING" id="649349.Lbys_2509"/>
<evidence type="ECO:0000256" key="6">
    <source>
        <dbReference type="ARBA" id="ARBA00023277"/>
    </source>
</evidence>
<dbReference type="KEGG" id="lby:Lbys_2509"/>
<dbReference type="GO" id="GO:0005524">
    <property type="term" value="F:ATP binding"/>
    <property type="evidence" value="ECO:0007669"/>
    <property type="project" value="UniProtKB-UniRule"/>
</dbReference>
<comment type="pathway">
    <text evidence="7 9">Carbohydrate degradation; L-arabinose degradation via L-ribulose; D-xylulose 5-phosphate from L-arabinose (bacterial route): step 2/3.</text>
</comment>
<gene>
    <name evidence="7" type="primary">araB</name>
    <name evidence="12" type="ordered locus">Lbys_2509</name>
</gene>
<keyword evidence="5 7" id="KW-0054">Arabinose catabolism</keyword>
<evidence type="ECO:0000256" key="5">
    <source>
        <dbReference type="ARBA" id="ARBA00022935"/>
    </source>
</evidence>
<dbReference type="HOGENOM" id="CLU_009281_9_1_10"/>
<evidence type="ECO:0000313" key="13">
    <source>
        <dbReference type="Proteomes" id="UP000007435"/>
    </source>
</evidence>
<dbReference type="HAMAP" id="MF_00520">
    <property type="entry name" value="Ribulokinase"/>
    <property type="match status" value="1"/>
</dbReference>
<dbReference type="Proteomes" id="UP000007435">
    <property type="component" value="Chromosome"/>
</dbReference>
<dbReference type="InterPro" id="IPR043129">
    <property type="entry name" value="ATPase_NBD"/>
</dbReference>
<keyword evidence="6 7" id="KW-0119">Carbohydrate metabolism</keyword>
<dbReference type="Pfam" id="PF00370">
    <property type="entry name" value="FGGY_N"/>
    <property type="match status" value="1"/>
</dbReference>
<dbReference type="EC" id="2.7.1.16" evidence="7 8"/>
<dbReference type="GO" id="GO:0019150">
    <property type="term" value="F:D-ribulokinase activity"/>
    <property type="evidence" value="ECO:0007669"/>
    <property type="project" value="TreeGrafter"/>
</dbReference>
<dbReference type="RefSeq" id="WP_013409212.1">
    <property type="nucleotide sequence ID" value="NC_014655.1"/>
</dbReference>
<dbReference type="GO" id="GO:0019569">
    <property type="term" value="P:L-arabinose catabolic process to D-xylulose 5-phosphate"/>
    <property type="evidence" value="ECO:0007669"/>
    <property type="project" value="UniProtKB-UniRule"/>
</dbReference>
<evidence type="ECO:0000259" key="10">
    <source>
        <dbReference type="Pfam" id="PF00370"/>
    </source>
</evidence>
<dbReference type="InterPro" id="IPR005929">
    <property type="entry name" value="Ribulokinase"/>
</dbReference>
<dbReference type="InterPro" id="IPR018485">
    <property type="entry name" value="FGGY_C"/>
</dbReference>
<dbReference type="UniPathway" id="UPA00145">
    <property type="reaction ID" value="UER00566"/>
</dbReference>
<dbReference type="PANTHER" id="PTHR43435">
    <property type="entry name" value="RIBULOKINASE"/>
    <property type="match status" value="1"/>
</dbReference>
<dbReference type="Pfam" id="PF02782">
    <property type="entry name" value="FGGY_C"/>
    <property type="match status" value="1"/>
</dbReference>
<comment type="catalytic activity">
    <reaction evidence="7 9">
        <text>L-ribulose + ATP = L-ribulose 5-phosphate + ADP + H(+)</text>
        <dbReference type="Rhea" id="RHEA:22072"/>
        <dbReference type="ChEBI" id="CHEBI:15378"/>
        <dbReference type="ChEBI" id="CHEBI:16880"/>
        <dbReference type="ChEBI" id="CHEBI:30616"/>
        <dbReference type="ChEBI" id="CHEBI:58226"/>
        <dbReference type="ChEBI" id="CHEBI:456216"/>
        <dbReference type="EC" id="2.7.1.16"/>
    </reaction>
</comment>
<dbReference type="InterPro" id="IPR000577">
    <property type="entry name" value="Carb_kinase_FGGY"/>
</dbReference>
<dbReference type="CDD" id="cd07781">
    <property type="entry name" value="ASKHA_NBD_FGGY_L-RBK"/>
    <property type="match status" value="1"/>
</dbReference>
<feature type="domain" description="Carbohydrate kinase FGGY N-terminal" evidence="10">
    <location>
        <begin position="5"/>
        <end position="281"/>
    </location>
</feature>
<evidence type="ECO:0000256" key="8">
    <source>
        <dbReference type="NCBIfam" id="TIGR01234"/>
    </source>
</evidence>
<feature type="domain" description="Carbohydrate kinase FGGY C-terminal" evidence="11">
    <location>
        <begin position="292"/>
        <end position="496"/>
    </location>
</feature>
<organism evidence="12 13">
    <name type="scientific">Leadbetterella byssophila (strain DSM 17132 / JCM 16389 / KACC 11308 / NBRC 106382 / 4M15)</name>
    <dbReference type="NCBI Taxonomy" id="649349"/>
    <lineage>
        <taxon>Bacteria</taxon>
        <taxon>Pseudomonadati</taxon>
        <taxon>Bacteroidota</taxon>
        <taxon>Cytophagia</taxon>
        <taxon>Cytophagales</taxon>
        <taxon>Leadbetterellaceae</taxon>
        <taxon>Leadbetterella</taxon>
    </lineage>
</organism>
<dbReference type="GO" id="GO:0008741">
    <property type="term" value="F:ribulokinase activity"/>
    <property type="evidence" value="ECO:0007669"/>
    <property type="project" value="UniProtKB-UniRule"/>
</dbReference>
<dbReference type="AlphaFoldDB" id="E4RYD6"/>
<dbReference type="InterPro" id="IPR018484">
    <property type="entry name" value="FGGY_N"/>
</dbReference>
<evidence type="ECO:0000313" key="12">
    <source>
        <dbReference type="EMBL" id="ADQ18172.1"/>
    </source>
</evidence>
<dbReference type="eggNOG" id="COG1069">
    <property type="taxonomic scope" value="Bacteria"/>
</dbReference>
<dbReference type="PANTHER" id="PTHR43435:SF4">
    <property type="entry name" value="FGGY CARBOHYDRATE KINASE DOMAIN-CONTAINING PROTEIN"/>
    <property type="match status" value="1"/>
</dbReference>
<evidence type="ECO:0000259" key="11">
    <source>
        <dbReference type="Pfam" id="PF02782"/>
    </source>
</evidence>
<evidence type="ECO:0000256" key="4">
    <source>
        <dbReference type="ARBA" id="ARBA00022840"/>
    </source>
</evidence>
<keyword evidence="1 7" id="KW-0808">Transferase</keyword>
<evidence type="ECO:0000256" key="9">
    <source>
        <dbReference type="RuleBase" id="RU003455"/>
    </source>
</evidence>
<dbReference type="Gene3D" id="3.30.420.40">
    <property type="match status" value="2"/>
</dbReference>
<keyword evidence="13" id="KW-1185">Reference proteome</keyword>
<accession>E4RYD6</accession>
<evidence type="ECO:0000256" key="3">
    <source>
        <dbReference type="ARBA" id="ARBA00022777"/>
    </source>
</evidence>
<keyword evidence="4 7" id="KW-0067">ATP-binding</keyword>
<dbReference type="PIRSF" id="PIRSF000538">
    <property type="entry name" value="GlpK"/>
    <property type="match status" value="1"/>
</dbReference>
<comment type="similarity">
    <text evidence="7 9">Belongs to the ribulokinase family.</text>
</comment>
<dbReference type="EMBL" id="CP002305">
    <property type="protein sequence ID" value="ADQ18172.1"/>
    <property type="molecule type" value="Genomic_DNA"/>
</dbReference>
<dbReference type="OrthoDB" id="9805576at2"/>
<keyword evidence="3 7" id="KW-0418">Kinase</keyword>
<evidence type="ECO:0000256" key="2">
    <source>
        <dbReference type="ARBA" id="ARBA00022741"/>
    </source>
</evidence>
<dbReference type="GO" id="GO:0005737">
    <property type="term" value="C:cytoplasm"/>
    <property type="evidence" value="ECO:0007669"/>
    <property type="project" value="TreeGrafter"/>
</dbReference>
<proteinExistence type="inferred from homology"/>